<dbReference type="InterPro" id="IPR029058">
    <property type="entry name" value="AB_hydrolase_fold"/>
</dbReference>
<proteinExistence type="predicted"/>
<dbReference type="SUPFAM" id="SSF53474">
    <property type="entry name" value="alpha/beta-Hydrolases"/>
    <property type="match status" value="1"/>
</dbReference>
<dbReference type="RefSeq" id="WP_345265298.1">
    <property type="nucleotide sequence ID" value="NZ_BAABIM010000002.1"/>
</dbReference>
<comment type="caution">
    <text evidence="3">The sequence shown here is derived from an EMBL/GenBank/DDBJ whole genome shotgun (WGS) entry which is preliminary data.</text>
</comment>
<sequence>MSHAATDPESAPDERAQRVQRYEHEGLVFDVRDTGPLDGDPVVLLHGFPERASCWDAVAPLLHARGLRTLAPDQRGYSPGARPRRRRDHRVQHLVDDVVALASSPALAGRPVHLVGHDWGAVVAWYVAAQRPDLVRTLTAVSVPHPLAYLRSVATSTQLFKSWYMFVFQVPGLVERLARTQRFDQVLLAGGMTEAEVARFRREMVGEGALRGGLMWYRALPMPARRLLDAQVQVPTTLLWSDGDRFVGEAGARWTPRYVEADYRYERLPGVSHWVPGQAPEVLAAVALERITGEIR</sequence>
<name>A0ABP8W9K2_9ACTN</name>
<evidence type="ECO:0000313" key="4">
    <source>
        <dbReference type="Proteomes" id="UP001500621"/>
    </source>
</evidence>
<evidence type="ECO:0000313" key="3">
    <source>
        <dbReference type="EMBL" id="GAA4682844.1"/>
    </source>
</evidence>
<accession>A0ABP8W9K2</accession>
<dbReference type="Pfam" id="PF12697">
    <property type="entry name" value="Abhydrolase_6"/>
    <property type="match status" value="1"/>
</dbReference>
<dbReference type="InterPro" id="IPR000639">
    <property type="entry name" value="Epox_hydrolase-like"/>
</dbReference>
<keyword evidence="1 3" id="KW-0378">Hydrolase</keyword>
<reference evidence="4" key="1">
    <citation type="journal article" date="2019" name="Int. J. Syst. Evol. Microbiol.">
        <title>The Global Catalogue of Microorganisms (GCM) 10K type strain sequencing project: providing services to taxonomists for standard genome sequencing and annotation.</title>
        <authorList>
            <consortium name="The Broad Institute Genomics Platform"/>
            <consortium name="The Broad Institute Genome Sequencing Center for Infectious Disease"/>
            <person name="Wu L."/>
            <person name="Ma J."/>
        </authorList>
    </citation>
    <scope>NUCLEOTIDE SEQUENCE [LARGE SCALE GENOMIC DNA]</scope>
    <source>
        <strain evidence="4">JCM 18127</strain>
    </source>
</reference>
<feature type="domain" description="AB hydrolase-1" evidence="2">
    <location>
        <begin position="42"/>
        <end position="285"/>
    </location>
</feature>
<organism evidence="3 4">
    <name type="scientific">Nocardioides nanhaiensis</name>
    <dbReference type="NCBI Taxonomy" id="1476871"/>
    <lineage>
        <taxon>Bacteria</taxon>
        <taxon>Bacillati</taxon>
        <taxon>Actinomycetota</taxon>
        <taxon>Actinomycetes</taxon>
        <taxon>Propionibacteriales</taxon>
        <taxon>Nocardioidaceae</taxon>
        <taxon>Nocardioides</taxon>
    </lineage>
</organism>
<dbReference type="InterPro" id="IPR000073">
    <property type="entry name" value="AB_hydrolase_1"/>
</dbReference>
<dbReference type="PRINTS" id="PR00412">
    <property type="entry name" value="EPOXHYDRLASE"/>
</dbReference>
<protein>
    <submittedName>
        <fullName evidence="3">Alpha/beta fold hydrolase</fullName>
    </submittedName>
</protein>
<keyword evidence="4" id="KW-1185">Reference proteome</keyword>
<evidence type="ECO:0000259" key="2">
    <source>
        <dbReference type="Pfam" id="PF12697"/>
    </source>
</evidence>
<dbReference type="PANTHER" id="PTHR43329">
    <property type="entry name" value="EPOXIDE HYDROLASE"/>
    <property type="match status" value="1"/>
</dbReference>
<dbReference type="Gene3D" id="3.40.50.1820">
    <property type="entry name" value="alpha/beta hydrolase"/>
    <property type="match status" value="1"/>
</dbReference>
<dbReference type="GO" id="GO:0016787">
    <property type="term" value="F:hydrolase activity"/>
    <property type="evidence" value="ECO:0007669"/>
    <property type="project" value="UniProtKB-KW"/>
</dbReference>
<evidence type="ECO:0000256" key="1">
    <source>
        <dbReference type="ARBA" id="ARBA00022801"/>
    </source>
</evidence>
<dbReference type="Proteomes" id="UP001500621">
    <property type="component" value="Unassembled WGS sequence"/>
</dbReference>
<dbReference type="EMBL" id="BAABIM010000002">
    <property type="protein sequence ID" value="GAA4682844.1"/>
    <property type="molecule type" value="Genomic_DNA"/>
</dbReference>
<gene>
    <name evidence="3" type="ORF">GCM10023226_19980</name>
</gene>